<dbReference type="EMBL" id="WSRP01000010">
    <property type="protein sequence ID" value="MVX56435.1"/>
    <property type="molecule type" value="Genomic_DNA"/>
</dbReference>
<name>A0A6L6YFF3_9BURK</name>
<organism evidence="2 3">
    <name type="scientific">Parasutterella muris</name>
    <dbReference type="NCBI Taxonomy" id="2565572"/>
    <lineage>
        <taxon>Bacteria</taxon>
        <taxon>Pseudomonadati</taxon>
        <taxon>Pseudomonadota</taxon>
        <taxon>Betaproteobacteria</taxon>
        <taxon>Burkholderiales</taxon>
        <taxon>Sutterellaceae</taxon>
        <taxon>Parasutterella</taxon>
    </lineage>
</organism>
<dbReference type="OrthoDB" id="9156680at2"/>
<gene>
    <name evidence="2" type="ORF">E5987_04335</name>
</gene>
<dbReference type="RefSeq" id="WP_160334869.1">
    <property type="nucleotide sequence ID" value="NZ_WSRP01000010.1"/>
</dbReference>
<protein>
    <recommendedName>
        <fullName evidence="4">Conjugal transfer protein TraN</fullName>
    </recommendedName>
</protein>
<evidence type="ECO:0000313" key="3">
    <source>
        <dbReference type="Proteomes" id="UP000472580"/>
    </source>
</evidence>
<feature type="chain" id="PRO_5026964529" description="Conjugal transfer protein TraN" evidence="1">
    <location>
        <begin position="24"/>
        <end position="397"/>
    </location>
</feature>
<comment type="caution">
    <text evidence="2">The sequence shown here is derived from an EMBL/GenBank/DDBJ whole genome shotgun (WGS) entry which is preliminary data.</text>
</comment>
<dbReference type="Proteomes" id="UP000472580">
    <property type="component" value="Unassembled WGS sequence"/>
</dbReference>
<feature type="signal peptide" evidence="1">
    <location>
        <begin position="1"/>
        <end position="23"/>
    </location>
</feature>
<evidence type="ECO:0000256" key="1">
    <source>
        <dbReference type="SAM" id="SignalP"/>
    </source>
</evidence>
<reference evidence="2 3" key="1">
    <citation type="submission" date="2019-12" db="EMBL/GenBank/DDBJ databases">
        <title>Microbes associate with the intestines of laboratory mice.</title>
        <authorList>
            <person name="Navarre W."/>
            <person name="Wong E."/>
        </authorList>
    </citation>
    <scope>NUCLEOTIDE SEQUENCE [LARGE SCALE GENOMIC DNA]</scope>
    <source>
        <strain evidence="2 3">NM82_D38</strain>
    </source>
</reference>
<evidence type="ECO:0008006" key="4">
    <source>
        <dbReference type="Google" id="ProtNLM"/>
    </source>
</evidence>
<accession>A0A6L6YFF3</accession>
<proteinExistence type="predicted"/>
<dbReference type="AlphaFoldDB" id="A0A6L6YFF3"/>
<keyword evidence="3" id="KW-1185">Reference proteome</keyword>
<keyword evidence="1" id="KW-0732">Signal</keyword>
<sequence length="397" mass="43660">MRLLPLIIAFFSLSAAVLSVCLAADKDSAMQAAKEEAAKLNLKDYISEGGASQVVPEFGSDVSDLTALFEKGQGSLLNPGSQKADGCLSKTSMDCRAVQVIYDTHARPGWPESDFEGMLADRDQLLNKLPELPSNGQMVCETITTTQPPQTDFAVCEESVNASTEACFKGWAEKLDVSTLFECVSRTAQKLQVSCLADYVSSTQQYNCRHAPLQTCSAGEVVNIDSRYTYQCESKNFQQKPYRCNEVLRIDGFEGCEPGSMHIAQSETSSYLGQDDCSGGDMIALKYQCSTAKTPLLQIEPNVKNSPNFTFSVEAEDFVVEREFSNCKGRWSGKTRCSGTNCSTEIKMEIFIHPGKWDYSGSISQNFFFQKASTEHLVEQWQKTCIADDGTEIKAAP</sequence>
<evidence type="ECO:0000313" key="2">
    <source>
        <dbReference type="EMBL" id="MVX56435.1"/>
    </source>
</evidence>